<dbReference type="EMBL" id="BMDD01000002">
    <property type="protein sequence ID" value="GGH75604.1"/>
    <property type="molecule type" value="Genomic_DNA"/>
</dbReference>
<dbReference type="PANTHER" id="PTHR33608">
    <property type="entry name" value="BLL2464 PROTEIN"/>
    <property type="match status" value="1"/>
</dbReference>
<dbReference type="SUPFAM" id="SSF53300">
    <property type="entry name" value="vWA-like"/>
    <property type="match status" value="1"/>
</dbReference>
<name>A0ABQ1ZQR2_9BACL</name>
<dbReference type="Pfam" id="PF01882">
    <property type="entry name" value="DUF58"/>
    <property type="match status" value="1"/>
</dbReference>
<comment type="caution">
    <text evidence="2">The sequence shown here is derived from an EMBL/GenBank/DDBJ whole genome shotgun (WGS) entry which is preliminary data.</text>
</comment>
<feature type="domain" description="DUF58" evidence="1">
    <location>
        <begin position="47"/>
        <end position="255"/>
    </location>
</feature>
<gene>
    <name evidence="2" type="ORF">GCM10007362_16820</name>
</gene>
<dbReference type="InterPro" id="IPR036465">
    <property type="entry name" value="vWFA_dom_sf"/>
</dbReference>
<dbReference type="Proteomes" id="UP000605427">
    <property type="component" value="Unassembled WGS sequence"/>
</dbReference>
<proteinExistence type="predicted"/>
<keyword evidence="3" id="KW-1185">Reference proteome</keyword>
<evidence type="ECO:0000313" key="3">
    <source>
        <dbReference type="Proteomes" id="UP000605427"/>
    </source>
</evidence>
<sequence>MKPEELLSADWIARLNRLTLSTGQRVRGTRQGRRRSRELGASLEFADYREYSPGDDVRRFDWSVYGRTGRKVVRQYLDEQELQVTLYLDVSQSMAFADEGEPSKLLHAARLAASIGYMTLAAYDRLGVYRVDERIGDGMPLLRGRPATHRLLEFLAASEAGGRGDLAEAFKDRARLPKLPGMTWIFSDCWTERGEEELEEAVARLQAARQEVVLVQVLTRGEIQPRLSGDLKLIDAELGTFKEAALTGRLIEAYEQEFTAYRGRLAEFCARRGVAYVLAPVDVPLRETVLGTMRELGLVR</sequence>
<accession>A0ABQ1ZQR2</accession>
<organism evidence="2 3">
    <name type="scientific">Saccharibacillus endophyticus</name>
    <dbReference type="NCBI Taxonomy" id="2060666"/>
    <lineage>
        <taxon>Bacteria</taxon>
        <taxon>Bacillati</taxon>
        <taxon>Bacillota</taxon>
        <taxon>Bacilli</taxon>
        <taxon>Bacillales</taxon>
        <taxon>Paenibacillaceae</taxon>
        <taxon>Saccharibacillus</taxon>
    </lineage>
</organism>
<reference evidence="3" key="1">
    <citation type="journal article" date="2019" name="Int. J. Syst. Evol. Microbiol.">
        <title>The Global Catalogue of Microorganisms (GCM) 10K type strain sequencing project: providing services to taxonomists for standard genome sequencing and annotation.</title>
        <authorList>
            <consortium name="The Broad Institute Genomics Platform"/>
            <consortium name="The Broad Institute Genome Sequencing Center for Infectious Disease"/>
            <person name="Wu L."/>
            <person name="Ma J."/>
        </authorList>
    </citation>
    <scope>NUCLEOTIDE SEQUENCE [LARGE SCALE GENOMIC DNA]</scope>
    <source>
        <strain evidence="3">CCM 8702</strain>
    </source>
</reference>
<protein>
    <recommendedName>
        <fullName evidence="1">DUF58 domain-containing protein</fullName>
    </recommendedName>
</protein>
<evidence type="ECO:0000313" key="2">
    <source>
        <dbReference type="EMBL" id="GGH75604.1"/>
    </source>
</evidence>
<dbReference type="InterPro" id="IPR002881">
    <property type="entry name" value="DUF58"/>
</dbReference>
<dbReference type="RefSeq" id="WP_172242179.1">
    <property type="nucleotide sequence ID" value="NZ_BMDD01000002.1"/>
</dbReference>
<dbReference type="PANTHER" id="PTHR33608:SF7">
    <property type="entry name" value="DUF58 DOMAIN-CONTAINING PROTEIN"/>
    <property type="match status" value="1"/>
</dbReference>
<evidence type="ECO:0000259" key="1">
    <source>
        <dbReference type="Pfam" id="PF01882"/>
    </source>
</evidence>